<reference evidence="2" key="1">
    <citation type="submission" date="2017-06" db="EMBL/GenBank/DDBJ databases">
        <title>Genome analysis of Fimbriiglobus ruber SP5, the first member of the order Planctomycetales with confirmed chitinolytic capability.</title>
        <authorList>
            <person name="Ravin N.V."/>
            <person name="Rakitin A.L."/>
            <person name="Ivanova A.A."/>
            <person name="Beletsky A.V."/>
            <person name="Kulichevskaya I.S."/>
            <person name="Mardanov A.V."/>
            <person name="Dedysh S.N."/>
        </authorList>
    </citation>
    <scope>NUCLEOTIDE SEQUENCE [LARGE SCALE GENOMIC DNA]</scope>
    <source>
        <strain evidence="2">SP5</strain>
    </source>
</reference>
<evidence type="ECO:0000313" key="1">
    <source>
        <dbReference type="EMBL" id="OWK34877.1"/>
    </source>
</evidence>
<comment type="caution">
    <text evidence="1">The sequence shown here is derived from an EMBL/GenBank/DDBJ whole genome shotgun (WGS) entry which is preliminary data.</text>
</comment>
<sequence>MLPITAVLAAASLALSPGIKPAARVIVIEPVQESLGAVPRLKIVVSYDFDSSVGFKYKTSGKTLGTEMDVPVGAVNTPYSLPGKEPVGACVGGTLQVNNDMLTMVDVVLMSQQGLSDEKIINQIRATRAVFQPSVRDLVTLKDRRVSDAVINEVVTSRMRAASTQPPPVVVPGLGFSGYYRYRGW</sequence>
<dbReference type="EMBL" id="NIDE01000019">
    <property type="protein sequence ID" value="OWK34877.1"/>
    <property type="molecule type" value="Genomic_DNA"/>
</dbReference>
<dbReference type="AlphaFoldDB" id="A0A225DFL6"/>
<dbReference type="RefSeq" id="WP_088260103.1">
    <property type="nucleotide sequence ID" value="NZ_NIDE01000019.1"/>
</dbReference>
<gene>
    <name evidence="1" type="ORF">FRUB_09719</name>
</gene>
<organism evidence="1 2">
    <name type="scientific">Fimbriiglobus ruber</name>
    <dbReference type="NCBI Taxonomy" id="1908690"/>
    <lineage>
        <taxon>Bacteria</taxon>
        <taxon>Pseudomonadati</taxon>
        <taxon>Planctomycetota</taxon>
        <taxon>Planctomycetia</taxon>
        <taxon>Gemmatales</taxon>
        <taxon>Gemmataceae</taxon>
        <taxon>Fimbriiglobus</taxon>
    </lineage>
</organism>
<evidence type="ECO:0000313" key="2">
    <source>
        <dbReference type="Proteomes" id="UP000214646"/>
    </source>
</evidence>
<protein>
    <submittedName>
        <fullName evidence="1">Uncharacterized protein</fullName>
    </submittedName>
</protein>
<dbReference type="Proteomes" id="UP000214646">
    <property type="component" value="Unassembled WGS sequence"/>
</dbReference>
<dbReference type="OrthoDB" id="213202at2"/>
<name>A0A225DFL6_9BACT</name>
<accession>A0A225DFL6</accession>
<keyword evidence="2" id="KW-1185">Reference proteome</keyword>
<proteinExistence type="predicted"/>